<gene>
    <name evidence="1" type="ORF">EEN88_22390</name>
</gene>
<evidence type="ECO:0008006" key="2">
    <source>
        <dbReference type="Google" id="ProtNLM"/>
    </source>
</evidence>
<organism evidence="1">
    <name type="scientific">Salmonella enterica</name>
    <name type="common">Salmonella choleraesuis</name>
    <dbReference type="NCBI Taxonomy" id="28901"/>
    <lineage>
        <taxon>Bacteria</taxon>
        <taxon>Pseudomonadati</taxon>
        <taxon>Pseudomonadota</taxon>
        <taxon>Gammaproteobacteria</taxon>
        <taxon>Enterobacterales</taxon>
        <taxon>Enterobacteriaceae</taxon>
        <taxon>Salmonella</taxon>
    </lineage>
</organism>
<dbReference type="Proteomes" id="UP000839513">
    <property type="component" value="Unassembled WGS sequence"/>
</dbReference>
<dbReference type="AlphaFoldDB" id="A0A3J3C7L4"/>
<dbReference type="InterPro" id="IPR003787">
    <property type="entry name" value="Sulphur_relay_DsrE/F-like"/>
</dbReference>
<dbReference type="SUPFAM" id="SSF75169">
    <property type="entry name" value="DsrEFH-like"/>
    <property type="match status" value="1"/>
</dbReference>
<accession>A0A3J3C7L4</accession>
<dbReference type="InterPro" id="IPR027396">
    <property type="entry name" value="DsrEFH-like"/>
</dbReference>
<protein>
    <recommendedName>
        <fullName evidence="2">DsrE family protein</fullName>
    </recommendedName>
</protein>
<dbReference type="PANTHER" id="PTHR37691:SF1">
    <property type="entry name" value="BLR3518 PROTEIN"/>
    <property type="match status" value="1"/>
</dbReference>
<evidence type="ECO:0000313" key="1">
    <source>
        <dbReference type="EMBL" id="MHT00476.1"/>
    </source>
</evidence>
<sequence length="113" mass="12757">MKIVFHIPEYSRSIPCLNNARNLLYQTARPQGESIQAVFNADAVMSLVRGEESAERWLTLCEEYPCIQLSVCNNSLHGYSLSPEQLIDPIRVIPVAVVALAELQLNGWIYIRP</sequence>
<name>A0A3J3C7L4_SALER</name>
<reference evidence="1" key="1">
    <citation type="submission" date="2018-11" db="EMBL/GenBank/DDBJ databases">
        <authorList>
            <consortium name="PulseNet: The National Subtyping Network for Foodborne Disease Surveillance"/>
            <person name="Tarr C.L."/>
            <person name="Trees E."/>
            <person name="Katz L.S."/>
            <person name="Carleton-Romer H.A."/>
            <person name="Stroika S."/>
            <person name="Kucerova Z."/>
            <person name="Roache K.F."/>
            <person name="Sabol A.L."/>
            <person name="Besser J."/>
            <person name="Gerner-Smidt P."/>
        </authorList>
    </citation>
    <scope>NUCLEOTIDE SEQUENCE [LARGE SCALE GENOMIC DNA]</scope>
    <source>
        <strain evidence="1">PNUSAS059687</strain>
    </source>
</reference>
<dbReference type="Gene3D" id="3.40.1260.10">
    <property type="entry name" value="DsrEFH-like"/>
    <property type="match status" value="1"/>
</dbReference>
<proteinExistence type="predicted"/>
<comment type="caution">
    <text evidence="1">The sequence shown here is derived from an EMBL/GenBank/DDBJ whole genome shotgun (WGS) entry which is preliminary data.</text>
</comment>
<dbReference type="Pfam" id="PF02635">
    <property type="entry name" value="DsrE"/>
    <property type="match status" value="1"/>
</dbReference>
<dbReference type="EMBL" id="RNUA01000148">
    <property type="protein sequence ID" value="MHT00476.1"/>
    <property type="molecule type" value="Genomic_DNA"/>
</dbReference>
<dbReference type="PANTHER" id="PTHR37691">
    <property type="entry name" value="BLR3518 PROTEIN"/>
    <property type="match status" value="1"/>
</dbReference>